<dbReference type="OrthoDB" id="2448035at2759"/>
<gene>
    <name evidence="1" type="ORF">CPELLU_LOCUS723</name>
</gene>
<protein>
    <submittedName>
        <fullName evidence="1">24673_t:CDS:1</fullName>
    </submittedName>
</protein>
<organism evidence="1 2">
    <name type="scientific">Cetraspora pellucida</name>
    <dbReference type="NCBI Taxonomy" id="1433469"/>
    <lineage>
        <taxon>Eukaryota</taxon>
        <taxon>Fungi</taxon>
        <taxon>Fungi incertae sedis</taxon>
        <taxon>Mucoromycota</taxon>
        <taxon>Glomeromycotina</taxon>
        <taxon>Glomeromycetes</taxon>
        <taxon>Diversisporales</taxon>
        <taxon>Gigasporaceae</taxon>
        <taxon>Cetraspora</taxon>
    </lineage>
</organism>
<dbReference type="AlphaFoldDB" id="A0A9N8VSZ2"/>
<dbReference type="Proteomes" id="UP000789759">
    <property type="component" value="Unassembled WGS sequence"/>
</dbReference>
<evidence type="ECO:0000313" key="1">
    <source>
        <dbReference type="EMBL" id="CAG8463236.1"/>
    </source>
</evidence>
<dbReference type="EMBL" id="CAJVQA010000223">
    <property type="protein sequence ID" value="CAG8463236.1"/>
    <property type="molecule type" value="Genomic_DNA"/>
</dbReference>
<accession>A0A9N8VSZ2</accession>
<name>A0A9N8VSZ2_9GLOM</name>
<evidence type="ECO:0000313" key="2">
    <source>
        <dbReference type="Proteomes" id="UP000789759"/>
    </source>
</evidence>
<sequence>MLHQIAVNTSIIFVNCKITNHNARQTAIMLLKASDIPKDELIVFSDYQSHKDLKEYYNYSGEFYIIYESEENNLNAETTISNSDLRMLEHKVTATSNNSIINDSSQYKLSKPCKIIKQSKSRLTIFTSFKLLVKKTKISNSKSNLQQN</sequence>
<proteinExistence type="predicted"/>
<keyword evidence="2" id="KW-1185">Reference proteome</keyword>
<comment type="caution">
    <text evidence="1">The sequence shown here is derived from an EMBL/GenBank/DDBJ whole genome shotgun (WGS) entry which is preliminary data.</text>
</comment>
<reference evidence="1" key="1">
    <citation type="submission" date="2021-06" db="EMBL/GenBank/DDBJ databases">
        <authorList>
            <person name="Kallberg Y."/>
            <person name="Tangrot J."/>
            <person name="Rosling A."/>
        </authorList>
    </citation>
    <scope>NUCLEOTIDE SEQUENCE</scope>
    <source>
        <strain evidence="1">FL966</strain>
    </source>
</reference>